<feature type="compositionally biased region" description="Basic and acidic residues" evidence="5">
    <location>
        <begin position="421"/>
        <end position="435"/>
    </location>
</feature>
<accession>A0A2Z7B0G5</accession>
<evidence type="ECO:0000259" key="6">
    <source>
        <dbReference type="Pfam" id="PF01627"/>
    </source>
</evidence>
<dbReference type="GO" id="GO:0005829">
    <property type="term" value="C:cytosol"/>
    <property type="evidence" value="ECO:0007669"/>
    <property type="project" value="UniProtKB-SubCell"/>
</dbReference>
<comment type="subcellular location">
    <subcellularLocation>
        <location evidence="3">Cytoplasm</location>
        <location evidence="3">Cytosol</location>
    </subcellularLocation>
    <subcellularLocation>
        <location evidence="3">Nucleus</location>
    </subcellularLocation>
</comment>
<dbReference type="PANTHER" id="PTHR28242">
    <property type="entry name" value="PHOSPHORELAY INTERMEDIATE PROTEIN YPD1"/>
    <property type="match status" value="1"/>
</dbReference>
<dbReference type="InterPro" id="IPR008207">
    <property type="entry name" value="Sig_transdc_His_kin_Hpt_dom"/>
</dbReference>
<evidence type="ECO:0000256" key="4">
    <source>
        <dbReference type="SAM" id="Coils"/>
    </source>
</evidence>
<dbReference type="GO" id="GO:0043424">
    <property type="term" value="F:protein histidine kinase binding"/>
    <property type="evidence" value="ECO:0007669"/>
    <property type="project" value="UniProtKB-UniRule"/>
</dbReference>
<name>A0A2Z7B0G5_9LAMI</name>
<evidence type="ECO:0000313" key="8">
    <source>
        <dbReference type="Proteomes" id="UP000250235"/>
    </source>
</evidence>
<keyword evidence="8" id="KW-1185">Reference proteome</keyword>
<dbReference type="Proteomes" id="UP000250235">
    <property type="component" value="Unassembled WGS sequence"/>
</dbReference>
<organism evidence="7 8">
    <name type="scientific">Dorcoceras hygrometricum</name>
    <dbReference type="NCBI Taxonomy" id="472368"/>
    <lineage>
        <taxon>Eukaryota</taxon>
        <taxon>Viridiplantae</taxon>
        <taxon>Streptophyta</taxon>
        <taxon>Embryophyta</taxon>
        <taxon>Tracheophyta</taxon>
        <taxon>Spermatophyta</taxon>
        <taxon>Magnoliopsida</taxon>
        <taxon>eudicotyledons</taxon>
        <taxon>Gunneridae</taxon>
        <taxon>Pentapetalae</taxon>
        <taxon>asterids</taxon>
        <taxon>lamiids</taxon>
        <taxon>Lamiales</taxon>
        <taxon>Gesneriaceae</taxon>
        <taxon>Didymocarpoideae</taxon>
        <taxon>Trichosporeae</taxon>
        <taxon>Loxocarpinae</taxon>
        <taxon>Dorcoceras</taxon>
    </lineage>
</organism>
<feature type="non-terminal residue" evidence="7">
    <location>
        <position position="1"/>
    </location>
</feature>
<dbReference type="AlphaFoldDB" id="A0A2Z7B0G5"/>
<dbReference type="InterPro" id="IPR036641">
    <property type="entry name" value="HPT_dom_sf"/>
</dbReference>
<evidence type="ECO:0000256" key="1">
    <source>
        <dbReference type="ARBA" id="ARBA00022864"/>
    </source>
</evidence>
<keyword evidence="4" id="KW-0175">Coiled coil</keyword>
<dbReference type="GO" id="GO:0000160">
    <property type="term" value="P:phosphorelay signal transduction system"/>
    <property type="evidence" value="ECO:0007669"/>
    <property type="project" value="UniProtKB-UniRule"/>
</dbReference>
<dbReference type="GO" id="GO:0009736">
    <property type="term" value="P:cytokinin-activated signaling pathway"/>
    <property type="evidence" value="ECO:0007669"/>
    <property type="project" value="UniProtKB-KW"/>
</dbReference>
<feature type="domain" description="HPt" evidence="6">
    <location>
        <begin position="31"/>
        <end position="95"/>
    </location>
</feature>
<comment type="function">
    <text evidence="3">Functions as a two-component phosphorelay mediators between cytokinin sensor histidine kinases and response regulators (B-type ARRs). Plays an important role in propagating cytokinin signal transduction.</text>
</comment>
<proteinExistence type="predicted"/>
<evidence type="ECO:0000256" key="3">
    <source>
        <dbReference type="RuleBase" id="RU369004"/>
    </source>
</evidence>
<dbReference type="GO" id="GO:0005634">
    <property type="term" value="C:nucleus"/>
    <property type="evidence" value="ECO:0007669"/>
    <property type="project" value="UniProtKB-SubCell"/>
</dbReference>
<dbReference type="InterPro" id="IPR045871">
    <property type="entry name" value="AHP1-5/YPD1"/>
</dbReference>
<dbReference type="Pfam" id="PF01627">
    <property type="entry name" value="Hpt"/>
    <property type="match status" value="1"/>
</dbReference>
<evidence type="ECO:0000313" key="7">
    <source>
        <dbReference type="EMBL" id="KZV26740.1"/>
    </source>
</evidence>
<protein>
    <recommendedName>
        <fullName evidence="3">Histidine-containing phosphotransfer protein</fullName>
    </recommendedName>
</protein>
<sequence length="700" mass="78935">GYLDEQFVQLEELQDDANPNFVEEVVTLHYRDSARLIHNIEQALEKNPLDFTRLDSYMHQFKGSSSSIGGKKVKLECTQFREHCSNGNGEGRRQLMLLKFRPRSPTKELILTTRGEEYTAQQILVGKSCNAFSFMLSTFGILGQMFPNNRAVVDFVQSLGSPSSSGTISANTVPDKVSRRELLARINIEEATLLAEGRPWYEIKASLLQESDKAFIKDLSGMSNQYDILIPLPEDRAHLPPEGYHTFYINQLEMGLRFPIPRFIQSLCDHLCVSPSQLTPNSYSSLLDVGKFFIRLKSEYGFIKGNPTSHKGWMSRYFFVRRNVREGIAWYCDMSWVEKPTKRVLPPPVQEYNPIPFIKDACTKCFNARDLIREDLLCHFGFSRKGVAVEGDLAERIMKSHLLEAYKKKKSEASRGSTSQAEERVDPISEEHVDLSLEEPVNPPPVELSKEKKRKLSSGGDKHPKKKKTSSSTELNTEVGTSQPDVEVSSFIAQPVASTTVAFFQHFIPPLDAPVVSSASDKKITEALASHFLQALLWGGELSRRVTKAREVAHSSKLSLNDVMAKNDKLMKEIEEARGASDAEKRSLEQKLTDSEASFIRLQEEMKKAGEEAEERIKRAQDEAEASWEKRKADFLKSDEFDRLCSTRALSFFQQGFDGCLAQIRDNGYSEAEHPFSFLDVLKSLEALPDNGEAGLSGEK</sequence>
<dbReference type="GO" id="GO:0009927">
    <property type="term" value="F:histidine phosphotransfer kinase activity"/>
    <property type="evidence" value="ECO:0007669"/>
    <property type="project" value="UniProtKB-UniRule"/>
</dbReference>
<comment type="domain">
    <text evidence="3">Histidine-containing phosphotransfer domain (HPt) contains an active histidine that mediates the phosphotransfer.</text>
</comment>
<evidence type="ECO:0000256" key="2">
    <source>
        <dbReference type="ARBA" id="ARBA00023012"/>
    </source>
</evidence>
<gene>
    <name evidence="7" type="ORF">F511_20909</name>
</gene>
<dbReference type="Gene3D" id="1.20.120.160">
    <property type="entry name" value="HPT domain"/>
    <property type="match status" value="1"/>
</dbReference>
<dbReference type="SUPFAM" id="SSF47226">
    <property type="entry name" value="Histidine-containing phosphotransfer domain, HPT domain"/>
    <property type="match status" value="1"/>
</dbReference>
<keyword evidence="2 3" id="KW-0902">Two-component regulatory system</keyword>
<feature type="coiled-coil region" evidence="4">
    <location>
        <begin position="560"/>
        <end position="623"/>
    </location>
</feature>
<dbReference type="OrthoDB" id="1673781at2759"/>
<keyword evidence="1 3" id="KW-0932">Cytokinin signaling pathway</keyword>
<evidence type="ECO:0000256" key="5">
    <source>
        <dbReference type="SAM" id="MobiDB-lite"/>
    </source>
</evidence>
<feature type="region of interest" description="Disordered" evidence="5">
    <location>
        <begin position="408"/>
        <end position="482"/>
    </location>
</feature>
<dbReference type="PANTHER" id="PTHR28242:SF43">
    <property type="entry name" value="HISTIDINE-CONTAINING PHOSPHOTRANSFER PROTEIN 4"/>
    <property type="match status" value="1"/>
</dbReference>
<reference evidence="7 8" key="1">
    <citation type="journal article" date="2015" name="Proc. Natl. Acad. Sci. U.S.A.">
        <title>The resurrection genome of Boea hygrometrica: A blueprint for survival of dehydration.</title>
        <authorList>
            <person name="Xiao L."/>
            <person name="Yang G."/>
            <person name="Zhang L."/>
            <person name="Yang X."/>
            <person name="Zhao S."/>
            <person name="Ji Z."/>
            <person name="Zhou Q."/>
            <person name="Hu M."/>
            <person name="Wang Y."/>
            <person name="Chen M."/>
            <person name="Xu Y."/>
            <person name="Jin H."/>
            <person name="Xiao X."/>
            <person name="Hu G."/>
            <person name="Bao F."/>
            <person name="Hu Y."/>
            <person name="Wan P."/>
            <person name="Li L."/>
            <person name="Deng X."/>
            <person name="Kuang T."/>
            <person name="Xiang C."/>
            <person name="Zhu J.K."/>
            <person name="Oliver M.J."/>
            <person name="He Y."/>
        </authorList>
    </citation>
    <scope>NUCLEOTIDE SEQUENCE [LARGE SCALE GENOMIC DNA]</scope>
    <source>
        <strain evidence="8">cv. XS01</strain>
    </source>
</reference>
<dbReference type="EMBL" id="KV011161">
    <property type="protein sequence ID" value="KZV26740.1"/>
    <property type="molecule type" value="Genomic_DNA"/>
</dbReference>